<feature type="domain" description="HTH arsR-type" evidence="1">
    <location>
        <begin position="11"/>
        <end position="107"/>
    </location>
</feature>
<evidence type="ECO:0000313" key="2">
    <source>
        <dbReference type="EMBL" id="BBH87416.1"/>
    </source>
</evidence>
<dbReference type="GO" id="GO:0003677">
    <property type="term" value="F:DNA binding"/>
    <property type="evidence" value="ECO:0007669"/>
    <property type="project" value="TreeGrafter"/>
</dbReference>
<dbReference type="PROSITE" id="PS50987">
    <property type="entry name" value="HTH_ARSR_2"/>
    <property type="match status" value="1"/>
</dbReference>
<sequence>MHKYFAYNRSMEEIPKDVNIAAVAELIGDPSRAAMLNALLDKRALPAGELAACAGISPQTASTHLARLVKGGLLTLKPHGRHRYYTLASSDVAHALEALALIAPPAPVRSLREAVIAERMREARTCYDHLAGKLGVGLTEALERREILYLLEEEKRYQLTETGREMLIQFGIDVEHLQRLRRAFARPCLDWSERRYHLAGALGAALMERLFHLRWIERLPGSRALRVTEAGKQGLVQLLGEAPRIP</sequence>
<accession>A0A455SI58</accession>
<reference evidence="2" key="1">
    <citation type="submission" date="2018-12" db="EMBL/GenBank/DDBJ databases">
        <title>Novel natural products biosynthetic potential of the class Ktedonobacteria.</title>
        <authorList>
            <person name="Zheng Y."/>
            <person name="Saitou A."/>
            <person name="Wang C.M."/>
            <person name="Toyoda A."/>
            <person name="Minakuchi Y."/>
            <person name="Sekiguchi Y."/>
            <person name="Ueda K."/>
            <person name="Takano H."/>
            <person name="Sakai Y."/>
            <person name="Yokota A."/>
            <person name="Yabe S."/>
        </authorList>
    </citation>
    <scope>NUCLEOTIDE SEQUENCE</scope>
    <source>
        <strain evidence="2">COM3</strain>
    </source>
</reference>
<dbReference type="EMBL" id="AP019376">
    <property type="protein sequence ID" value="BBH87416.1"/>
    <property type="molecule type" value="Genomic_DNA"/>
</dbReference>
<organism evidence="2">
    <name type="scientific">Thermosporothrix sp. COM3</name>
    <dbReference type="NCBI Taxonomy" id="2490863"/>
    <lineage>
        <taxon>Bacteria</taxon>
        <taxon>Bacillati</taxon>
        <taxon>Chloroflexota</taxon>
        <taxon>Ktedonobacteria</taxon>
        <taxon>Ktedonobacterales</taxon>
        <taxon>Thermosporotrichaceae</taxon>
        <taxon>Thermosporothrix</taxon>
    </lineage>
</organism>
<dbReference type="InterPro" id="IPR052543">
    <property type="entry name" value="HTH_Metal-responsive_Reg"/>
</dbReference>
<dbReference type="Pfam" id="PF12840">
    <property type="entry name" value="HTH_20"/>
    <property type="match status" value="1"/>
</dbReference>
<dbReference type="PANTHER" id="PTHR39168">
    <property type="entry name" value="TRANSCRIPTIONAL REGULATOR-RELATED"/>
    <property type="match status" value="1"/>
</dbReference>
<dbReference type="InterPro" id="IPR036388">
    <property type="entry name" value="WH-like_DNA-bd_sf"/>
</dbReference>
<dbReference type="PRINTS" id="PR00778">
    <property type="entry name" value="HTHARSR"/>
</dbReference>
<dbReference type="InterPro" id="IPR001845">
    <property type="entry name" value="HTH_ArsR_DNA-bd_dom"/>
</dbReference>
<dbReference type="PANTHER" id="PTHR39168:SF1">
    <property type="entry name" value="TRANSCRIPTIONAL REGULATORY PROTEIN"/>
    <property type="match status" value="1"/>
</dbReference>
<dbReference type="GO" id="GO:0003700">
    <property type="term" value="F:DNA-binding transcription factor activity"/>
    <property type="evidence" value="ECO:0007669"/>
    <property type="project" value="InterPro"/>
</dbReference>
<dbReference type="Gene3D" id="1.10.10.10">
    <property type="entry name" value="Winged helix-like DNA-binding domain superfamily/Winged helix DNA-binding domain"/>
    <property type="match status" value="1"/>
</dbReference>
<proteinExistence type="predicted"/>
<dbReference type="SUPFAM" id="SSF46785">
    <property type="entry name" value="Winged helix' DNA-binding domain"/>
    <property type="match status" value="1"/>
</dbReference>
<dbReference type="GO" id="GO:0032791">
    <property type="term" value="F:lead ion binding"/>
    <property type="evidence" value="ECO:0007669"/>
    <property type="project" value="TreeGrafter"/>
</dbReference>
<dbReference type="SMART" id="SM00418">
    <property type="entry name" value="HTH_ARSR"/>
    <property type="match status" value="1"/>
</dbReference>
<dbReference type="AlphaFoldDB" id="A0A455SI58"/>
<dbReference type="InterPro" id="IPR036390">
    <property type="entry name" value="WH_DNA-bd_sf"/>
</dbReference>
<dbReference type="GO" id="GO:0097063">
    <property type="term" value="F:cadmium ion sensor activity"/>
    <property type="evidence" value="ECO:0007669"/>
    <property type="project" value="TreeGrafter"/>
</dbReference>
<protein>
    <submittedName>
        <fullName evidence="2">Transcriptional regulator</fullName>
    </submittedName>
</protein>
<evidence type="ECO:0000259" key="1">
    <source>
        <dbReference type="PROSITE" id="PS50987"/>
    </source>
</evidence>
<dbReference type="GO" id="GO:0046686">
    <property type="term" value="P:response to cadmium ion"/>
    <property type="evidence" value="ECO:0007669"/>
    <property type="project" value="TreeGrafter"/>
</dbReference>
<dbReference type="CDD" id="cd00090">
    <property type="entry name" value="HTH_ARSR"/>
    <property type="match status" value="1"/>
</dbReference>
<name>A0A455SI58_9CHLR</name>
<dbReference type="GO" id="GO:0010288">
    <property type="term" value="P:response to lead ion"/>
    <property type="evidence" value="ECO:0007669"/>
    <property type="project" value="TreeGrafter"/>
</dbReference>
<dbReference type="InterPro" id="IPR011991">
    <property type="entry name" value="ArsR-like_HTH"/>
</dbReference>
<gene>
    <name evidence="2" type="ORF">KTC_21670</name>
</gene>